<dbReference type="EMBL" id="CAXITT010000400">
    <property type="protein sequence ID" value="CAL1540783.1"/>
    <property type="molecule type" value="Genomic_DNA"/>
</dbReference>
<accession>A0AAV2I2J8</accession>
<sequence>MGLLALTFVLLLEQCLAQPHAVLDLQAAATCYHCDTHARHFPACLSEPVTCHPDEACSISYGTGLPTIRCQKSDACLHDVSHPIGGCTGGGVEVHPNQCELCCHTTACVQGINGLLLQEFPQVGVTVLQQGPVTCYHCDQQTRHFPGCLSQPVTCRADEVCSISYGIGLPFFRCEKSNDCVRDVSHPMRTCAGGGVEVQTNECELCCSSSACMNDISGLLLQEFPYQTANQGIFCPGSCPETDIATCVHTATYCHADQFCEVGIDDHLIVQGHCKNAHELQKCHDDLARHPCALTVGQPGHIAKCIWDCCQSKECLAAHFGAYMGTPAPQVLTLAPLATPAPTHVGAGQIHIILSPLLSVDCFHCDSHSRHFPGCLSETFTCQADEVCSITYGNTLPSLKCQKINDCTREVSHPTGHCVGGGVEVRPGQCEICCLTTACVNNVNLLLLQEFPHHGIFCPGICSERDIATCVKTAAYCHTDQYCEVGINELLVVHGQCKPKHDIQLCYSDKVRHPCPLAIGQAGHTARCVWDCCLTIDCLIGHFGAYMGFSTHSQTTVHSLITTPKPTTPAPTTPIPTTPKPTTPAPTTPKPTTPAPTTPMPTTPAPTTPAPTTPAPTTPAPTTPAPTTPAPTTPKPTTQAPTTAAPTTTAPASSTAKIDEPLTCVKCDGTCRGNEFDVTCPDGFCSLTLQDDMGGNRIIKKGCSNQNKCMMFWMEWNSDQLCQNIIGNPGNPSYQDVSCTFCCTGERCNADFTQMNVFRGVRK</sequence>
<comment type="caution">
    <text evidence="3">The sequence shown here is derived from an EMBL/GenBank/DDBJ whole genome shotgun (WGS) entry which is preliminary data.</text>
</comment>
<proteinExistence type="predicted"/>
<dbReference type="AlphaFoldDB" id="A0AAV2I2J8"/>
<feature type="compositionally biased region" description="Low complexity" evidence="1">
    <location>
        <begin position="635"/>
        <end position="652"/>
    </location>
</feature>
<evidence type="ECO:0000256" key="2">
    <source>
        <dbReference type="SAM" id="SignalP"/>
    </source>
</evidence>
<evidence type="ECO:0000313" key="3">
    <source>
        <dbReference type="EMBL" id="CAL1540783.1"/>
    </source>
</evidence>
<organism evidence="3 4">
    <name type="scientific">Lymnaea stagnalis</name>
    <name type="common">Great pond snail</name>
    <name type="synonym">Helix stagnalis</name>
    <dbReference type="NCBI Taxonomy" id="6523"/>
    <lineage>
        <taxon>Eukaryota</taxon>
        <taxon>Metazoa</taxon>
        <taxon>Spiralia</taxon>
        <taxon>Lophotrochozoa</taxon>
        <taxon>Mollusca</taxon>
        <taxon>Gastropoda</taxon>
        <taxon>Heterobranchia</taxon>
        <taxon>Euthyneura</taxon>
        <taxon>Panpulmonata</taxon>
        <taxon>Hygrophila</taxon>
        <taxon>Lymnaeoidea</taxon>
        <taxon>Lymnaeidae</taxon>
        <taxon>Lymnaea</taxon>
    </lineage>
</organism>
<feature type="signal peptide" evidence="2">
    <location>
        <begin position="1"/>
        <end position="17"/>
    </location>
</feature>
<dbReference type="Proteomes" id="UP001497497">
    <property type="component" value="Unassembled WGS sequence"/>
</dbReference>
<keyword evidence="4" id="KW-1185">Reference proteome</keyword>
<feature type="compositionally biased region" description="Pro residues" evidence="1">
    <location>
        <begin position="566"/>
        <end position="634"/>
    </location>
</feature>
<keyword evidence="2" id="KW-0732">Signal</keyword>
<reference evidence="3 4" key="1">
    <citation type="submission" date="2024-04" db="EMBL/GenBank/DDBJ databases">
        <authorList>
            <consortium name="Genoscope - CEA"/>
            <person name="William W."/>
        </authorList>
    </citation>
    <scope>NUCLEOTIDE SEQUENCE [LARGE SCALE GENOMIC DNA]</scope>
</reference>
<name>A0AAV2I2J8_LYMST</name>
<gene>
    <name evidence="3" type="ORF">GSLYS_00014432001</name>
</gene>
<evidence type="ECO:0000313" key="4">
    <source>
        <dbReference type="Proteomes" id="UP001497497"/>
    </source>
</evidence>
<evidence type="ECO:0000256" key="1">
    <source>
        <dbReference type="SAM" id="MobiDB-lite"/>
    </source>
</evidence>
<protein>
    <submittedName>
        <fullName evidence="3">Uncharacterized protein</fullName>
    </submittedName>
</protein>
<feature type="region of interest" description="Disordered" evidence="1">
    <location>
        <begin position="561"/>
        <end position="655"/>
    </location>
</feature>
<feature type="chain" id="PRO_5043685229" evidence="2">
    <location>
        <begin position="18"/>
        <end position="763"/>
    </location>
</feature>